<sequence length="276" mass="31902">MKTSYIWNLSEGRAFPVELWKHSKIKIQVNQMDLSEIDRIAISPNDIHILFLQVTLLEWNKIQQTIATSFEGSPFVSLILISSPDGADQIQAAVQSQPKYLVLENPLHVRELRMILDRTIQSESYKAAALDIGNSCLENVGFFEGVFSLAHQEYEESKKENEALRSILQYEELVKRSQAGISTALEKVNDMKNQELIELHERVKASQKLDELREKELKQALELQKATEQVLNYSRIEEMNLDKILRAQDRLFEYTEQEIKELVEENKSLKKKLGLI</sequence>
<protein>
    <submittedName>
        <fullName evidence="2">Uncharacterized protein</fullName>
    </submittedName>
</protein>
<evidence type="ECO:0000256" key="1">
    <source>
        <dbReference type="SAM" id="Coils"/>
    </source>
</evidence>
<dbReference type="OrthoDB" id="338090at2"/>
<dbReference type="AlphaFoldDB" id="A0A5F1Z447"/>
<dbReference type="EMBL" id="RQFP01000014">
    <property type="protein sequence ID" value="TGK91800.1"/>
    <property type="molecule type" value="Genomic_DNA"/>
</dbReference>
<comment type="caution">
    <text evidence="2">The sequence shown here is derived from an EMBL/GenBank/DDBJ whole genome shotgun (WGS) entry which is preliminary data.</text>
</comment>
<dbReference type="Proteomes" id="UP000297891">
    <property type="component" value="Unassembled WGS sequence"/>
</dbReference>
<organism evidence="2 3">
    <name type="scientific">Leptospira brenneri</name>
    <dbReference type="NCBI Taxonomy" id="2023182"/>
    <lineage>
        <taxon>Bacteria</taxon>
        <taxon>Pseudomonadati</taxon>
        <taxon>Spirochaetota</taxon>
        <taxon>Spirochaetia</taxon>
        <taxon>Leptospirales</taxon>
        <taxon>Leptospiraceae</taxon>
        <taxon>Leptospira</taxon>
    </lineage>
</organism>
<feature type="coiled-coil region" evidence="1">
    <location>
        <begin position="209"/>
        <end position="272"/>
    </location>
</feature>
<keyword evidence="1" id="KW-0175">Coiled coil</keyword>
<name>A0A5F1Z447_9LEPT</name>
<proteinExistence type="predicted"/>
<evidence type="ECO:0000313" key="2">
    <source>
        <dbReference type="EMBL" id="TGK91800.1"/>
    </source>
</evidence>
<evidence type="ECO:0000313" key="3">
    <source>
        <dbReference type="Proteomes" id="UP000297891"/>
    </source>
</evidence>
<accession>A0A5F1Z447</accession>
<dbReference type="RefSeq" id="WP_135677225.1">
    <property type="nucleotide sequence ID" value="NZ_RQFP01000014.1"/>
</dbReference>
<reference evidence="2" key="1">
    <citation type="journal article" date="2019" name="PLoS Negl. Trop. Dis.">
        <title>Revisiting the worldwide diversity of Leptospira species in the environment.</title>
        <authorList>
            <person name="Vincent A.T."/>
            <person name="Schiettekatte O."/>
            <person name="Bourhy P."/>
            <person name="Veyrier F.J."/>
            <person name="Picardeau M."/>
        </authorList>
    </citation>
    <scope>NUCLEOTIDE SEQUENCE [LARGE SCALE GENOMIC DNA]</scope>
    <source>
        <strain evidence="2">201800277</strain>
    </source>
</reference>
<gene>
    <name evidence="2" type="ORF">EHQ30_16545</name>
</gene>
<keyword evidence="3" id="KW-1185">Reference proteome</keyword>